<dbReference type="Gene3D" id="3.90.640.10">
    <property type="entry name" value="Actin, Chain A, domain 4"/>
    <property type="match status" value="1"/>
</dbReference>
<dbReference type="Gene3D" id="3.30.420.40">
    <property type="match status" value="2"/>
</dbReference>
<protein>
    <submittedName>
        <fullName evidence="5">Actin-like</fullName>
    </submittedName>
</protein>
<reference evidence="5" key="1">
    <citation type="submission" date="2025-08" db="UniProtKB">
        <authorList>
            <consortium name="RefSeq"/>
        </authorList>
    </citation>
    <scope>IDENTIFICATION</scope>
</reference>
<comment type="similarity">
    <text evidence="2">Belongs to the actin family.</text>
</comment>
<evidence type="ECO:0000256" key="1">
    <source>
        <dbReference type="ARBA" id="ARBA00003520"/>
    </source>
</evidence>
<accession>A0ABM0K6Q0</accession>
<organism evidence="4 5">
    <name type="scientific">Aplysia californica</name>
    <name type="common">California sea hare</name>
    <dbReference type="NCBI Taxonomy" id="6500"/>
    <lineage>
        <taxon>Eukaryota</taxon>
        <taxon>Metazoa</taxon>
        <taxon>Spiralia</taxon>
        <taxon>Lophotrochozoa</taxon>
        <taxon>Mollusca</taxon>
        <taxon>Gastropoda</taxon>
        <taxon>Heterobranchia</taxon>
        <taxon>Euthyneura</taxon>
        <taxon>Tectipleura</taxon>
        <taxon>Aplysiida</taxon>
        <taxon>Aplysioidea</taxon>
        <taxon>Aplysiidae</taxon>
        <taxon>Aplysia</taxon>
    </lineage>
</organism>
<dbReference type="InterPro" id="IPR004000">
    <property type="entry name" value="Actin"/>
</dbReference>
<dbReference type="Pfam" id="PF00022">
    <property type="entry name" value="Actin"/>
    <property type="match status" value="1"/>
</dbReference>
<evidence type="ECO:0000313" key="4">
    <source>
        <dbReference type="Proteomes" id="UP000694888"/>
    </source>
</evidence>
<sequence length="403" mass="44295">MSDPSMFRSESVVLRLAETPALVLDCGSCVSRAGLAGDDSPRGVLPSVVATPRAGGAGASQQDVHCGEEALEQLKDPHLSPHLSRRQPVQYGHIVEWEHMEALWTHIFHQGLNRDPEEHPLVLLEPALSPTVTREKTAQVMFETFQVPALALVRRPEACLWSAGAGTSGLVVELGGMSCTPAPVWEGYVLSRCVVKSLLSGQELSWYMLRLLTDAGHVITGSPTEQLRLAEDVKERLCRVAPEPLQEKDSNSDQPGCSSTEETEEYPLPDGSIFSVGRERFLCPESIFQPPLRGEEMPGLHEIVHSAIRRCDPDLQPVMSANVLLCGAASLFPGLGDRFQAEMDKLAEVKAGDYKVKVTHIQDPHTAFRGGSRLAASEEFVHRYLTREFYEEYGPSAVVRHFI</sequence>
<gene>
    <name evidence="5" type="primary">LOC101855602</name>
</gene>
<feature type="region of interest" description="Disordered" evidence="3">
    <location>
        <begin position="41"/>
        <end position="60"/>
    </location>
</feature>
<dbReference type="PRINTS" id="PR00190">
    <property type="entry name" value="ACTIN"/>
</dbReference>
<dbReference type="GeneID" id="101855602"/>
<dbReference type="PANTHER" id="PTHR11937">
    <property type="entry name" value="ACTIN"/>
    <property type="match status" value="1"/>
</dbReference>
<keyword evidence="4" id="KW-1185">Reference proteome</keyword>
<dbReference type="Proteomes" id="UP000694888">
    <property type="component" value="Unplaced"/>
</dbReference>
<proteinExistence type="inferred from homology"/>
<name>A0ABM0K6Q0_APLCA</name>
<dbReference type="SUPFAM" id="SSF53067">
    <property type="entry name" value="Actin-like ATPase domain"/>
    <property type="match status" value="2"/>
</dbReference>
<evidence type="ECO:0000256" key="2">
    <source>
        <dbReference type="RuleBase" id="RU000487"/>
    </source>
</evidence>
<evidence type="ECO:0000313" key="5">
    <source>
        <dbReference type="RefSeq" id="XP_005110019.2"/>
    </source>
</evidence>
<dbReference type="InterPro" id="IPR043129">
    <property type="entry name" value="ATPase_NBD"/>
</dbReference>
<dbReference type="SMART" id="SM00268">
    <property type="entry name" value="ACTIN"/>
    <property type="match status" value="1"/>
</dbReference>
<comment type="function">
    <text evidence="1">Actins are highly conserved proteins that are involved in various types of cell motility and are ubiquitously expressed in all eukaryotic cells.</text>
</comment>
<feature type="region of interest" description="Disordered" evidence="3">
    <location>
        <begin position="241"/>
        <end position="269"/>
    </location>
</feature>
<dbReference type="RefSeq" id="XP_005110019.2">
    <property type="nucleotide sequence ID" value="XM_005109962.3"/>
</dbReference>
<evidence type="ECO:0000256" key="3">
    <source>
        <dbReference type="SAM" id="MobiDB-lite"/>
    </source>
</evidence>